<dbReference type="InterPro" id="IPR032062">
    <property type="entry name" value="DUF4803"/>
</dbReference>
<feature type="chain" id="PRO_5041275188" evidence="1">
    <location>
        <begin position="16"/>
        <end position="458"/>
    </location>
</feature>
<dbReference type="PANTHER" id="PTHR47890">
    <property type="entry name" value="LD24308P"/>
    <property type="match status" value="1"/>
</dbReference>
<protein>
    <submittedName>
        <fullName evidence="2">Uncharacterized protein</fullName>
    </submittedName>
</protein>
<dbReference type="PANTHER" id="PTHR47890:SF1">
    <property type="entry name" value="LD24308P"/>
    <property type="match status" value="1"/>
</dbReference>
<dbReference type="EMBL" id="JALNTZ010000007">
    <property type="protein sequence ID" value="KAJ3646678.1"/>
    <property type="molecule type" value="Genomic_DNA"/>
</dbReference>
<keyword evidence="1" id="KW-0732">Signal</keyword>
<feature type="signal peptide" evidence="1">
    <location>
        <begin position="1"/>
        <end position="15"/>
    </location>
</feature>
<gene>
    <name evidence="2" type="ORF">Zmor_024254</name>
</gene>
<evidence type="ECO:0000313" key="3">
    <source>
        <dbReference type="Proteomes" id="UP001168821"/>
    </source>
</evidence>
<organism evidence="2 3">
    <name type="scientific">Zophobas morio</name>
    <dbReference type="NCBI Taxonomy" id="2755281"/>
    <lineage>
        <taxon>Eukaryota</taxon>
        <taxon>Metazoa</taxon>
        <taxon>Ecdysozoa</taxon>
        <taxon>Arthropoda</taxon>
        <taxon>Hexapoda</taxon>
        <taxon>Insecta</taxon>
        <taxon>Pterygota</taxon>
        <taxon>Neoptera</taxon>
        <taxon>Endopterygota</taxon>
        <taxon>Coleoptera</taxon>
        <taxon>Polyphaga</taxon>
        <taxon>Cucujiformia</taxon>
        <taxon>Tenebrionidae</taxon>
        <taxon>Zophobas</taxon>
    </lineage>
</organism>
<proteinExistence type="predicted"/>
<evidence type="ECO:0000256" key="1">
    <source>
        <dbReference type="SAM" id="SignalP"/>
    </source>
</evidence>
<evidence type="ECO:0000313" key="2">
    <source>
        <dbReference type="EMBL" id="KAJ3646678.1"/>
    </source>
</evidence>
<dbReference type="AlphaFoldDB" id="A0AA38HY83"/>
<dbReference type="Proteomes" id="UP001168821">
    <property type="component" value="Unassembled WGS sequence"/>
</dbReference>
<dbReference type="Pfam" id="PF16061">
    <property type="entry name" value="DUF4803"/>
    <property type="match status" value="1"/>
</dbReference>
<reference evidence="2" key="1">
    <citation type="journal article" date="2023" name="G3 (Bethesda)">
        <title>Whole genome assemblies of Zophobas morio and Tenebrio molitor.</title>
        <authorList>
            <person name="Kaur S."/>
            <person name="Stinson S.A."/>
            <person name="diCenzo G.C."/>
        </authorList>
    </citation>
    <scope>NUCLEOTIDE SEQUENCE</scope>
    <source>
        <strain evidence="2">QUZm001</strain>
    </source>
</reference>
<name>A0AA38HY83_9CUCU</name>
<comment type="caution">
    <text evidence="2">The sequence shown here is derived from an EMBL/GenBank/DDBJ whole genome shotgun (WGS) entry which is preliminary data.</text>
</comment>
<keyword evidence="3" id="KW-1185">Reference proteome</keyword>
<sequence>MFLEVFSCFAVLATATCHNCESFEEEDFRLSQTNQQELQWTGRYNLTRITSCSAIKHREGETYLEITNFLHGYIINMKNMHPRGQCRQECKDFTHVKTEKCFQNKWCKEQPPCSKIIKCEFKSAAMNVCRSNMRRTNRRYEYIDEPGIERNCTDTSVYLETQSRGLFDICDYCYCICEEDMPSADRYISLRTAVADVSDNRIVTGIRFIKSNGIIHFQVQDGKLMPYGKINGSTVRWVPVRKFTVTDKNVAENVDYHKLTWQHRRVQLNDVFADEGFVITGVRFKQIGHHLRLNLEILTAPVNYATGKLINPKNTSTYKGIPNIGLVNKFGKELRLSKPDVPSRDGKASIVSSTNKYVQFTTTDYYKDAGQTTVPFFDAKAAESRGSPLVGIGIFHRGGEESGGFIVPQIYALNLPKTSKFDRGVKELTSILCTDLAFNRSFFCGSEILKPQEFLALL</sequence>
<accession>A0AA38HY83</accession>